<dbReference type="Pfam" id="PF00014">
    <property type="entry name" value="Kunitz_BPTI"/>
    <property type="match status" value="1"/>
</dbReference>
<evidence type="ECO:0000313" key="7">
    <source>
        <dbReference type="EMBL" id="CAL4215675.1"/>
    </source>
</evidence>
<dbReference type="PROSITE" id="PS51465">
    <property type="entry name" value="KAZAL_2"/>
    <property type="match status" value="1"/>
</dbReference>
<dbReference type="Proteomes" id="UP001497623">
    <property type="component" value="Unassembled WGS sequence"/>
</dbReference>
<dbReference type="InterPro" id="IPR050098">
    <property type="entry name" value="TFPI/VKTCI-like"/>
</dbReference>
<dbReference type="InterPro" id="IPR002350">
    <property type="entry name" value="Kazal_dom"/>
</dbReference>
<keyword evidence="8" id="KW-1185">Reference proteome</keyword>
<dbReference type="GO" id="GO:0004867">
    <property type="term" value="F:serine-type endopeptidase inhibitor activity"/>
    <property type="evidence" value="ECO:0007669"/>
    <property type="project" value="UniProtKB-KW"/>
</dbReference>
<dbReference type="SUPFAM" id="SSF100895">
    <property type="entry name" value="Kazal-type serine protease inhibitors"/>
    <property type="match status" value="1"/>
</dbReference>
<feature type="non-terminal residue" evidence="7">
    <location>
        <position position="141"/>
    </location>
</feature>
<dbReference type="InterPro" id="IPR002223">
    <property type="entry name" value="Kunitz_BPTI"/>
</dbReference>
<reference evidence="7 8" key="1">
    <citation type="submission" date="2024-05" db="EMBL/GenBank/DDBJ databases">
        <authorList>
            <person name="Wallberg A."/>
        </authorList>
    </citation>
    <scope>NUCLEOTIDE SEQUENCE [LARGE SCALE GENOMIC DNA]</scope>
</reference>
<dbReference type="SMART" id="SM00131">
    <property type="entry name" value="KU"/>
    <property type="match status" value="1"/>
</dbReference>
<dbReference type="InterPro" id="IPR036880">
    <property type="entry name" value="Kunitz_BPTI_sf"/>
</dbReference>
<gene>
    <name evidence="7" type="ORF">MNOR_LOCUS38714</name>
</gene>
<dbReference type="PANTHER" id="PTHR10083">
    <property type="entry name" value="KUNITZ-TYPE PROTEASE INHIBITOR-RELATED"/>
    <property type="match status" value="1"/>
</dbReference>
<evidence type="ECO:0000256" key="1">
    <source>
        <dbReference type="ARBA" id="ARBA00022690"/>
    </source>
</evidence>
<name>A0AAV2SPH5_MEGNR</name>
<accession>A0AAV2SPH5</accession>
<evidence type="ECO:0000256" key="2">
    <source>
        <dbReference type="ARBA" id="ARBA00022900"/>
    </source>
</evidence>
<dbReference type="EMBL" id="CAXKWB010091071">
    <property type="protein sequence ID" value="CAL4215675.1"/>
    <property type="molecule type" value="Genomic_DNA"/>
</dbReference>
<dbReference type="CDD" id="cd00109">
    <property type="entry name" value="Kunitz-type"/>
    <property type="match status" value="1"/>
</dbReference>
<protein>
    <submittedName>
        <fullName evidence="7">Uncharacterized protein</fullName>
    </submittedName>
</protein>
<keyword evidence="2" id="KW-0722">Serine protease inhibitor</keyword>
<feature type="chain" id="PRO_5043943249" evidence="4">
    <location>
        <begin position="25"/>
        <end position="141"/>
    </location>
</feature>
<proteinExistence type="predicted"/>
<dbReference type="GO" id="GO:0005615">
    <property type="term" value="C:extracellular space"/>
    <property type="evidence" value="ECO:0007669"/>
    <property type="project" value="TreeGrafter"/>
</dbReference>
<keyword evidence="4" id="KW-0732">Signal</keyword>
<evidence type="ECO:0000313" key="8">
    <source>
        <dbReference type="Proteomes" id="UP001497623"/>
    </source>
</evidence>
<comment type="caution">
    <text evidence="7">The sequence shown here is derived from an EMBL/GenBank/DDBJ whole genome shotgun (WGS) entry which is preliminary data.</text>
</comment>
<keyword evidence="3" id="KW-1015">Disulfide bond</keyword>
<evidence type="ECO:0000259" key="6">
    <source>
        <dbReference type="PROSITE" id="PS51465"/>
    </source>
</evidence>
<dbReference type="InterPro" id="IPR036058">
    <property type="entry name" value="Kazal_dom_sf"/>
</dbReference>
<dbReference type="Gene3D" id="4.10.410.10">
    <property type="entry name" value="Pancreatic trypsin inhibitor Kunitz domain"/>
    <property type="match status" value="1"/>
</dbReference>
<evidence type="ECO:0000256" key="4">
    <source>
        <dbReference type="SAM" id="SignalP"/>
    </source>
</evidence>
<keyword evidence="1" id="KW-0646">Protease inhibitor</keyword>
<dbReference type="SUPFAM" id="SSF57362">
    <property type="entry name" value="BPTI-like"/>
    <property type="match status" value="1"/>
</dbReference>
<feature type="domain" description="Kazal-like" evidence="6">
    <location>
        <begin position="45"/>
        <end position="101"/>
    </location>
</feature>
<evidence type="ECO:0000256" key="3">
    <source>
        <dbReference type="ARBA" id="ARBA00023157"/>
    </source>
</evidence>
<dbReference type="PROSITE" id="PS50279">
    <property type="entry name" value="BPTI_KUNITZ_2"/>
    <property type="match status" value="1"/>
</dbReference>
<dbReference type="Gene3D" id="3.30.60.30">
    <property type="match status" value="1"/>
</dbReference>
<dbReference type="PANTHER" id="PTHR10083:SF328">
    <property type="entry name" value="TISSUE FACTOR PATHWAY INHIBITOR"/>
    <property type="match status" value="1"/>
</dbReference>
<organism evidence="7 8">
    <name type="scientific">Meganyctiphanes norvegica</name>
    <name type="common">Northern krill</name>
    <name type="synonym">Thysanopoda norvegica</name>
    <dbReference type="NCBI Taxonomy" id="48144"/>
    <lineage>
        <taxon>Eukaryota</taxon>
        <taxon>Metazoa</taxon>
        <taxon>Ecdysozoa</taxon>
        <taxon>Arthropoda</taxon>
        <taxon>Crustacea</taxon>
        <taxon>Multicrustacea</taxon>
        <taxon>Malacostraca</taxon>
        <taxon>Eumalacostraca</taxon>
        <taxon>Eucarida</taxon>
        <taxon>Euphausiacea</taxon>
        <taxon>Euphausiidae</taxon>
        <taxon>Meganyctiphanes</taxon>
    </lineage>
</organism>
<sequence length="141" mass="15881">MLIAPVQFVLFFVTMLPANEKILSEGVDVAGIYDVDDSGIINANLYVAQNCPYPCEKPYYPVCGGDRINYKTFGNLCFFHMKVDCYPQYAEYTLQHNGTCACILQRVIGPCLAIVPSYYYDIDMGRCVFFEYGGCEGNTNR</sequence>
<feature type="signal peptide" evidence="4">
    <location>
        <begin position="1"/>
        <end position="24"/>
    </location>
</feature>
<dbReference type="AlphaFoldDB" id="A0AAV2SPH5"/>
<evidence type="ECO:0000259" key="5">
    <source>
        <dbReference type="PROSITE" id="PS50279"/>
    </source>
</evidence>
<feature type="domain" description="BPTI/Kunitz inhibitor" evidence="5">
    <location>
        <begin position="102"/>
        <end position="141"/>
    </location>
</feature>